<reference evidence="1" key="1">
    <citation type="journal article" date="2014" name="PLoS ONE">
        <title>Transcriptome-Based Identification of ABC Transporters in the Western Tarnished Plant Bug Lygus hesperus.</title>
        <authorList>
            <person name="Hull J.J."/>
            <person name="Chaney K."/>
            <person name="Geib S.M."/>
            <person name="Fabrick J.A."/>
            <person name="Brent C.S."/>
            <person name="Walsh D."/>
            <person name="Lavine L.C."/>
        </authorList>
    </citation>
    <scope>NUCLEOTIDE SEQUENCE</scope>
</reference>
<feature type="non-terminal residue" evidence="1">
    <location>
        <position position="1"/>
    </location>
</feature>
<evidence type="ECO:0000313" key="1">
    <source>
        <dbReference type="EMBL" id="JAF98221.1"/>
    </source>
</evidence>
<feature type="non-terminal residue" evidence="1">
    <location>
        <position position="121"/>
    </location>
</feature>
<accession>A0A0A9VNY5</accession>
<protein>
    <submittedName>
        <fullName evidence="1">50S ribosomal protein L9</fullName>
    </submittedName>
</protein>
<keyword evidence="1" id="KW-0689">Ribosomal protein</keyword>
<organism evidence="1">
    <name type="scientific">Lygus hesperus</name>
    <name type="common">Western plant bug</name>
    <dbReference type="NCBI Taxonomy" id="30085"/>
    <lineage>
        <taxon>Eukaryota</taxon>
        <taxon>Metazoa</taxon>
        <taxon>Ecdysozoa</taxon>
        <taxon>Arthropoda</taxon>
        <taxon>Hexapoda</taxon>
        <taxon>Insecta</taxon>
        <taxon>Pterygota</taxon>
        <taxon>Neoptera</taxon>
        <taxon>Paraneoptera</taxon>
        <taxon>Hemiptera</taxon>
        <taxon>Heteroptera</taxon>
        <taxon>Panheteroptera</taxon>
        <taxon>Cimicomorpha</taxon>
        <taxon>Miridae</taxon>
        <taxon>Mirini</taxon>
        <taxon>Lygus</taxon>
    </lineage>
</organism>
<dbReference type="AlphaFoldDB" id="A0A0A9VNY5"/>
<sequence>KMIQIKTKQQLDCDVVCPAQDVKLAVLLKMIQIKIEQQNTLGSVPIHSKRNDSGKELIKLICCEVDCPPNQKQTKSFRQCAISWIRDCHLCVHGNRKKTLLNTSYADESFLEILNESIWSP</sequence>
<keyword evidence="1" id="KW-0687">Ribonucleoprotein</keyword>
<proteinExistence type="predicted"/>
<reference evidence="1" key="2">
    <citation type="submission" date="2014-07" db="EMBL/GenBank/DDBJ databases">
        <authorList>
            <person name="Hull J."/>
        </authorList>
    </citation>
    <scope>NUCLEOTIDE SEQUENCE</scope>
</reference>
<name>A0A0A9VNY5_LYGHE</name>
<dbReference type="EMBL" id="GBHO01045382">
    <property type="protein sequence ID" value="JAF98221.1"/>
    <property type="molecule type" value="Transcribed_RNA"/>
</dbReference>
<gene>
    <name evidence="1" type="primary">rplI</name>
    <name evidence="1" type="ORF">CM83_31080</name>
</gene>
<dbReference type="GO" id="GO:0005840">
    <property type="term" value="C:ribosome"/>
    <property type="evidence" value="ECO:0007669"/>
    <property type="project" value="UniProtKB-KW"/>
</dbReference>